<dbReference type="InterPro" id="IPR050950">
    <property type="entry name" value="HTH-type_LysR_regulators"/>
</dbReference>
<dbReference type="InterPro" id="IPR036390">
    <property type="entry name" value="WH_DNA-bd_sf"/>
</dbReference>
<evidence type="ECO:0000256" key="2">
    <source>
        <dbReference type="ARBA" id="ARBA00023015"/>
    </source>
</evidence>
<dbReference type="GO" id="GO:0003677">
    <property type="term" value="F:DNA binding"/>
    <property type="evidence" value="ECO:0007669"/>
    <property type="project" value="UniProtKB-KW"/>
</dbReference>
<evidence type="ECO:0000259" key="5">
    <source>
        <dbReference type="PROSITE" id="PS50931"/>
    </source>
</evidence>
<dbReference type="SUPFAM" id="SSF53850">
    <property type="entry name" value="Periplasmic binding protein-like II"/>
    <property type="match status" value="1"/>
</dbReference>
<evidence type="ECO:0000256" key="4">
    <source>
        <dbReference type="ARBA" id="ARBA00023163"/>
    </source>
</evidence>
<evidence type="ECO:0000256" key="3">
    <source>
        <dbReference type="ARBA" id="ARBA00023125"/>
    </source>
</evidence>
<dbReference type="Proteomes" id="UP000451565">
    <property type="component" value="Unassembled WGS sequence"/>
</dbReference>
<dbReference type="InterPro" id="IPR036388">
    <property type="entry name" value="WH-like_DNA-bd_sf"/>
</dbReference>
<feature type="domain" description="HTH lysR-type" evidence="5">
    <location>
        <begin position="18"/>
        <end position="62"/>
    </location>
</feature>
<dbReference type="EMBL" id="WINI01000008">
    <property type="protein sequence ID" value="MQR02216.1"/>
    <property type="molecule type" value="Genomic_DNA"/>
</dbReference>
<dbReference type="RefSeq" id="WP_153235827.1">
    <property type="nucleotide sequence ID" value="NZ_WINI01000008.1"/>
</dbReference>
<evidence type="ECO:0000313" key="7">
    <source>
        <dbReference type="Proteomes" id="UP000451565"/>
    </source>
</evidence>
<dbReference type="SUPFAM" id="SSF46785">
    <property type="entry name" value="Winged helix' DNA-binding domain"/>
    <property type="match status" value="1"/>
</dbReference>
<dbReference type="Gene3D" id="1.10.10.10">
    <property type="entry name" value="Winged helix-like DNA-binding domain superfamily/Winged helix DNA-binding domain"/>
    <property type="match status" value="1"/>
</dbReference>
<protein>
    <submittedName>
        <fullName evidence="6">LysR family transcriptional regulator</fullName>
    </submittedName>
</protein>
<gene>
    <name evidence="6" type="ORF">GEV47_16190</name>
</gene>
<dbReference type="OrthoDB" id="8594260at2"/>
<comment type="similarity">
    <text evidence="1">Belongs to the LysR transcriptional regulatory family.</text>
</comment>
<keyword evidence="2" id="KW-0805">Transcription regulation</keyword>
<dbReference type="GO" id="GO:0003700">
    <property type="term" value="F:DNA-binding transcription factor activity"/>
    <property type="evidence" value="ECO:0007669"/>
    <property type="project" value="InterPro"/>
</dbReference>
<evidence type="ECO:0000256" key="1">
    <source>
        <dbReference type="ARBA" id="ARBA00009437"/>
    </source>
</evidence>
<accession>A0A843Z078</accession>
<reference evidence="6 7" key="1">
    <citation type="submission" date="2019-10" db="EMBL/GenBank/DDBJ databases">
        <title>Glaciimonas soli sp. nov., a psychrophilic bacterium isolated from the forest soil of a high elevation mountain in Taiwan.</title>
        <authorList>
            <person name="Wang L.-T."/>
            <person name="Shieh W.Y."/>
        </authorList>
    </citation>
    <scope>NUCLEOTIDE SEQUENCE [LARGE SCALE GENOMIC DNA]</scope>
    <source>
        <strain evidence="6 7">GS1</strain>
    </source>
</reference>
<dbReference type="Gene3D" id="3.40.190.290">
    <property type="match status" value="1"/>
</dbReference>
<keyword evidence="7" id="KW-1185">Reference proteome</keyword>
<dbReference type="Pfam" id="PF00126">
    <property type="entry name" value="HTH_1"/>
    <property type="match status" value="1"/>
</dbReference>
<dbReference type="PANTHER" id="PTHR30419:SF8">
    <property type="entry name" value="NITROGEN ASSIMILATION TRANSCRIPTIONAL ACTIVATOR-RELATED"/>
    <property type="match status" value="1"/>
</dbReference>
<dbReference type="PANTHER" id="PTHR30419">
    <property type="entry name" value="HTH-TYPE TRANSCRIPTIONAL REGULATOR YBHD"/>
    <property type="match status" value="1"/>
</dbReference>
<comment type="caution">
    <text evidence="6">The sequence shown here is derived from an EMBL/GenBank/DDBJ whole genome shotgun (WGS) entry which is preliminary data.</text>
</comment>
<dbReference type="InterPro" id="IPR000847">
    <property type="entry name" value="LysR_HTH_N"/>
</dbReference>
<sequence length="303" mass="33814">MYETVNEARIIYLFESIQRGTMRAAADALSIAPSAVSRQIALLEQELAIPLIERHTRGVKPTEAGRLLLAYFREQRAHQDDLLSQLQELRGLRRGTVRIALGEGFVSDLMAGPLAKLGSNYSDISIVLDVAGTNEVMQRVCEDEAEIGLIMNPPPDTKIVSRKISKQPILAIVGPDFPLLGRKEPVKITEFLDYPLALNHPTFGMRQILQLVEQTEKIRLTPHLTTNSFYILRQYVKLQLGVTFLPAFVVRSELEAGELFAIPIEQPILENAEAHLITRTGRKLSIGANKMLQYMASGMSSLR</sequence>
<dbReference type="GO" id="GO:0005829">
    <property type="term" value="C:cytosol"/>
    <property type="evidence" value="ECO:0007669"/>
    <property type="project" value="TreeGrafter"/>
</dbReference>
<proteinExistence type="inferred from homology"/>
<dbReference type="AlphaFoldDB" id="A0A843Z078"/>
<dbReference type="Pfam" id="PF03466">
    <property type="entry name" value="LysR_substrate"/>
    <property type="match status" value="1"/>
</dbReference>
<organism evidence="6 7">
    <name type="scientific">Glaciimonas soli</name>
    <dbReference type="NCBI Taxonomy" id="2590999"/>
    <lineage>
        <taxon>Bacteria</taxon>
        <taxon>Pseudomonadati</taxon>
        <taxon>Pseudomonadota</taxon>
        <taxon>Betaproteobacteria</taxon>
        <taxon>Burkholderiales</taxon>
        <taxon>Oxalobacteraceae</taxon>
        <taxon>Glaciimonas</taxon>
    </lineage>
</organism>
<dbReference type="InterPro" id="IPR005119">
    <property type="entry name" value="LysR_subst-bd"/>
</dbReference>
<name>A0A843Z078_9BURK</name>
<dbReference type="PROSITE" id="PS50931">
    <property type="entry name" value="HTH_LYSR"/>
    <property type="match status" value="1"/>
</dbReference>
<keyword evidence="4" id="KW-0804">Transcription</keyword>
<evidence type="ECO:0000313" key="6">
    <source>
        <dbReference type="EMBL" id="MQR02216.1"/>
    </source>
</evidence>
<keyword evidence="3" id="KW-0238">DNA-binding</keyword>